<name>A0A1J5QCP9_9ZZZZ</name>
<reference evidence="2" key="1">
    <citation type="submission" date="2016-10" db="EMBL/GenBank/DDBJ databases">
        <title>Sequence of Gallionella enrichment culture.</title>
        <authorList>
            <person name="Poehlein A."/>
            <person name="Muehling M."/>
            <person name="Daniel R."/>
        </authorList>
    </citation>
    <scope>NUCLEOTIDE SEQUENCE</scope>
</reference>
<dbReference type="AlphaFoldDB" id="A0A1J5QCP9"/>
<feature type="compositionally biased region" description="Basic residues" evidence="1">
    <location>
        <begin position="30"/>
        <end position="51"/>
    </location>
</feature>
<comment type="caution">
    <text evidence="2">The sequence shown here is derived from an EMBL/GenBank/DDBJ whole genome shotgun (WGS) entry which is preliminary data.</text>
</comment>
<dbReference type="EMBL" id="MLJW01001539">
    <property type="protein sequence ID" value="OIQ77767.1"/>
    <property type="molecule type" value="Genomic_DNA"/>
</dbReference>
<accession>A0A1J5QCP9</accession>
<protein>
    <submittedName>
        <fullName evidence="2">Uncharacterized protein</fullName>
    </submittedName>
</protein>
<gene>
    <name evidence="2" type="ORF">GALL_405330</name>
</gene>
<proteinExistence type="predicted"/>
<evidence type="ECO:0000256" key="1">
    <source>
        <dbReference type="SAM" id="MobiDB-lite"/>
    </source>
</evidence>
<sequence>MPLSGEIVAGVAAAADEHAPAAERRRQLVPRRVHEAHRRHAGQQRGQRRAGLRPLQREQRLLRQLLDRAARADALAHPRQVLHLARGVDDQEVFVAVAARTRPVRQHQVVEQSAGLVGEVAVALAAQRQADDVDRDQALERGGRVGAADAHLAHVRDVEQAGAGASRAVLGHHAAGVLDRHFIAGERHHLGTQAQVQLIKRRAQQRFGHARLLVKATTRRNSGSGDHAPLSLVPERLTGARRQLAPSVGAQGGADARRSPVRLTLAGRLSPFA</sequence>
<evidence type="ECO:0000313" key="2">
    <source>
        <dbReference type="EMBL" id="OIQ77767.1"/>
    </source>
</evidence>
<organism evidence="2">
    <name type="scientific">mine drainage metagenome</name>
    <dbReference type="NCBI Taxonomy" id="410659"/>
    <lineage>
        <taxon>unclassified sequences</taxon>
        <taxon>metagenomes</taxon>
        <taxon>ecological metagenomes</taxon>
    </lineage>
</organism>
<feature type="region of interest" description="Disordered" evidence="1">
    <location>
        <begin position="30"/>
        <end position="54"/>
    </location>
</feature>